<feature type="transmembrane region" description="Helical" evidence="5">
    <location>
        <begin position="65"/>
        <end position="84"/>
    </location>
</feature>
<dbReference type="AlphaFoldDB" id="A0AAX4FW10"/>
<feature type="transmembrane region" description="Helical" evidence="5">
    <location>
        <begin position="40"/>
        <end position="58"/>
    </location>
</feature>
<dbReference type="SMART" id="SM00679">
    <property type="entry name" value="CTNS"/>
    <property type="match status" value="1"/>
</dbReference>
<dbReference type="Pfam" id="PF04193">
    <property type="entry name" value="PQ-loop"/>
    <property type="match status" value="1"/>
</dbReference>
<proteinExistence type="predicted"/>
<dbReference type="GO" id="GO:0051119">
    <property type="term" value="F:sugar transmembrane transporter activity"/>
    <property type="evidence" value="ECO:0007669"/>
    <property type="project" value="InterPro"/>
</dbReference>
<evidence type="ECO:0000256" key="5">
    <source>
        <dbReference type="SAM" id="Phobius"/>
    </source>
</evidence>
<dbReference type="NCBIfam" id="NF037968">
    <property type="entry name" value="SemiSWEET_2"/>
    <property type="match status" value="1"/>
</dbReference>
<keyword evidence="3 5" id="KW-1133">Transmembrane helix</keyword>
<dbReference type="EMBL" id="CP137642">
    <property type="protein sequence ID" value="WOX58138.1"/>
    <property type="molecule type" value="Genomic_DNA"/>
</dbReference>
<evidence type="ECO:0000313" key="7">
    <source>
        <dbReference type="Proteomes" id="UP001305652"/>
    </source>
</evidence>
<organism evidence="6 7">
    <name type="scientific">Methanoculleus receptaculi</name>
    <dbReference type="NCBI Taxonomy" id="394967"/>
    <lineage>
        <taxon>Archaea</taxon>
        <taxon>Methanobacteriati</taxon>
        <taxon>Methanobacteriota</taxon>
        <taxon>Stenosarchaea group</taxon>
        <taxon>Methanomicrobia</taxon>
        <taxon>Methanomicrobiales</taxon>
        <taxon>Methanomicrobiaceae</taxon>
        <taxon>Methanoculleus</taxon>
    </lineage>
</organism>
<keyword evidence="4 5" id="KW-0472">Membrane</keyword>
<dbReference type="KEGG" id="mrc:R6Y96_02510"/>
<keyword evidence="7" id="KW-1185">Reference proteome</keyword>
<keyword evidence="2 5" id="KW-0812">Transmembrane</keyword>
<evidence type="ECO:0000256" key="2">
    <source>
        <dbReference type="ARBA" id="ARBA00022692"/>
    </source>
</evidence>
<accession>A0AAX4FW10</accession>
<dbReference type="Gene3D" id="1.20.1280.290">
    <property type="match status" value="1"/>
</dbReference>
<dbReference type="RefSeq" id="WP_318621944.1">
    <property type="nucleotide sequence ID" value="NZ_CP137642.1"/>
</dbReference>
<evidence type="ECO:0000256" key="3">
    <source>
        <dbReference type="ARBA" id="ARBA00022989"/>
    </source>
</evidence>
<comment type="subcellular location">
    <subcellularLocation>
        <location evidence="1">Membrane</location>
        <topology evidence="1">Multi-pass membrane protein</topology>
    </subcellularLocation>
</comment>
<evidence type="ECO:0000313" key="6">
    <source>
        <dbReference type="EMBL" id="WOX58138.1"/>
    </source>
</evidence>
<protein>
    <submittedName>
        <fullName evidence="6">SemiSWEET transporter</fullName>
    </submittedName>
</protein>
<name>A0AAX4FW10_9EURY</name>
<dbReference type="GeneID" id="85731993"/>
<dbReference type="InterPro" id="IPR006603">
    <property type="entry name" value="PQ-loop_rpt"/>
</dbReference>
<reference evidence="6 7" key="1">
    <citation type="submission" date="2023-10" db="EMBL/GenBank/DDBJ databases">
        <title>The complete genome sequence of Methanoculleus receptaculi DSM 18860.</title>
        <authorList>
            <person name="Lai S.-J."/>
            <person name="You Y.-T."/>
            <person name="Chen S.-C."/>
        </authorList>
    </citation>
    <scope>NUCLEOTIDE SEQUENCE [LARGE SCALE GENOMIC DNA]</scope>
    <source>
        <strain evidence="6 7">DSM 18860</strain>
    </source>
</reference>
<evidence type="ECO:0000256" key="4">
    <source>
        <dbReference type="ARBA" id="ARBA00023136"/>
    </source>
</evidence>
<evidence type="ECO:0000256" key="1">
    <source>
        <dbReference type="ARBA" id="ARBA00004141"/>
    </source>
</evidence>
<dbReference type="Proteomes" id="UP001305652">
    <property type="component" value="Chromosome"/>
</dbReference>
<gene>
    <name evidence="6" type="ORF">R6Y96_02510</name>
</gene>
<dbReference type="InterPro" id="IPR047662">
    <property type="entry name" value="SemiSWEET"/>
</dbReference>
<sequence>MIDPHMDTVTILGLFAGALTTLSFAPQAIKAWRSRSTADLSFAMLLLLLAGVLLWFVYGVARGDLAIIVANGATAVLVAFTLALKAQNG</sequence>
<dbReference type="GO" id="GO:0016020">
    <property type="term" value="C:membrane"/>
    <property type="evidence" value="ECO:0007669"/>
    <property type="project" value="UniProtKB-SubCell"/>
</dbReference>